<dbReference type="Gene3D" id="3.30.450.20">
    <property type="entry name" value="PAS domain"/>
    <property type="match status" value="1"/>
</dbReference>
<dbReference type="InterPro" id="IPR000700">
    <property type="entry name" value="PAS-assoc_C"/>
</dbReference>
<evidence type="ECO:0000256" key="13">
    <source>
        <dbReference type="SAM" id="MobiDB-lite"/>
    </source>
</evidence>
<dbReference type="PANTHER" id="PTHR10217">
    <property type="entry name" value="VOLTAGE AND LIGAND GATED POTASSIUM CHANNEL"/>
    <property type="match status" value="1"/>
</dbReference>
<keyword evidence="8" id="KW-1133">Transmembrane helix</keyword>
<feature type="domain" description="PAS" evidence="14">
    <location>
        <begin position="18"/>
        <end position="66"/>
    </location>
</feature>
<keyword evidence="7" id="KW-0630">Potassium</keyword>
<evidence type="ECO:0000256" key="4">
    <source>
        <dbReference type="ARBA" id="ARBA00022692"/>
    </source>
</evidence>
<dbReference type="SUPFAM" id="SSF55785">
    <property type="entry name" value="PYP-like sensor domain (PAS domain)"/>
    <property type="match status" value="1"/>
</dbReference>
<evidence type="ECO:0000256" key="9">
    <source>
        <dbReference type="ARBA" id="ARBA00023065"/>
    </source>
</evidence>
<dbReference type="GO" id="GO:0042391">
    <property type="term" value="P:regulation of membrane potential"/>
    <property type="evidence" value="ECO:0007669"/>
    <property type="project" value="TreeGrafter"/>
</dbReference>
<evidence type="ECO:0000256" key="3">
    <source>
        <dbReference type="ARBA" id="ARBA00022538"/>
    </source>
</evidence>
<keyword evidence="5" id="KW-0631">Potassium channel</keyword>
<evidence type="ECO:0000256" key="8">
    <source>
        <dbReference type="ARBA" id="ARBA00022989"/>
    </source>
</evidence>
<feature type="domain" description="PAC" evidence="15">
    <location>
        <begin position="69"/>
        <end position="121"/>
    </location>
</feature>
<evidence type="ECO:0000256" key="2">
    <source>
        <dbReference type="ARBA" id="ARBA00022448"/>
    </source>
</evidence>
<keyword evidence="9" id="KW-0406">Ion transport</keyword>
<evidence type="ECO:0000313" key="16">
    <source>
        <dbReference type="Ensembl" id="ENSHHUP00000016775.1"/>
    </source>
</evidence>
<dbReference type="GO" id="GO:0005886">
    <property type="term" value="C:plasma membrane"/>
    <property type="evidence" value="ECO:0007669"/>
    <property type="project" value="TreeGrafter"/>
</dbReference>
<evidence type="ECO:0000256" key="10">
    <source>
        <dbReference type="ARBA" id="ARBA00023136"/>
    </source>
</evidence>
<keyword evidence="3" id="KW-0633">Potassium transport</keyword>
<dbReference type="Proteomes" id="UP000314982">
    <property type="component" value="Unassembled WGS sequence"/>
</dbReference>
<keyword evidence="4" id="KW-0812">Transmembrane</keyword>
<evidence type="ECO:0000313" key="17">
    <source>
        <dbReference type="Proteomes" id="UP000314982"/>
    </source>
</evidence>
<dbReference type="InterPro" id="IPR035965">
    <property type="entry name" value="PAS-like_dom_sf"/>
</dbReference>
<comment type="catalytic activity">
    <reaction evidence="12">
        <text>K(+)(in) = K(+)(out)</text>
        <dbReference type="Rhea" id="RHEA:29463"/>
        <dbReference type="ChEBI" id="CHEBI:29103"/>
    </reaction>
</comment>
<dbReference type="InterPro" id="IPR001610">
    <property type="entry name" value="PAC"/>
</dbReference>
<keyword evidence="11" id="KW-0407">Ion channel</keyword>
<feature type="region of interest" description="Disordered" evidence="13">
    <location>
        <begin position="112"/>
        <end position="155"/>
    </location>
</feature>
<evidence type="ECO:0000259" key="14">
    <source>
        <dbReference type="PROSITE" id="PS50112"/>
    </source>
</evidence>
<accession>A0A4W5L105</accession>
<dbReference type="NCBIfam" id="TIGR00229">
    <property type="entry name" value="sensory_box"/>
    <property type="match status" value="1"/>
</dbReference>
<dbReference type="SMART" id="SM00086">
    <property type="entry name" value="PAC"/>
    <property type="match status" value="1"/>
</dbReference>
<evidence type="ECO:0008006" key="18">
    <source>
        <dbReference type="Google" id="ProtNLM"/>
    </source>
</evidence>
<keyword evidence="10" id="KW-0472">Membrane</keyword>
<proteinExistence type="predicted"/>
<dbReference type="GO" id="GO:0034702">
    <property type="term" value="C:monoatomic ion channel complex"/>
    <property type="evidence" value="ECO:0007669"/>
    <property type="project" value="UniProtKB-KW"/>
</dbReference>
<dbReference type="PANTHER" id="PTHR10217:SF641">
    <property type="entry name" value="POTASSIUM VOLTAGE-GATED CHANNEL SUBFAMILY H MEMBER 3 ISOFORM X1"/>
    <property type="match status" value="1"/>
</dbReference>
<evidence type="ECO:0000256" key="1">
    <source>
        <dbReference type="ARBA" id="ARBA00004141"/>
    </source>
</evidence>
<organism evidence="16 17">
    <name type="scientific">Hucho hucho</name>
    <name type="common">huchen</name>
    <dbReference type="NCBI Taxonomy" id="62062"/>
    <lineage>
        <taxon>Eukaryota</taxon>
        <taxon>Metazoa</taxon>
        <taxon>Chordata</taxon>
        <taxon>Craniata</taxon>
        <taxon>Vertebrata</taxon>
        <taxon>Euteleostomi</taxon>
        <taxon>Actinopterygii</taxon>
        <taxon>Neopterygii</taxon>
        <taxon>Teleostei</taxon>
        <taxon>Protacanthopterygii</taxon>
        <taxon>Salmoniformes</taxon>
        <taxon>Salmonidae</taxon>
        <taxon>Salmoninae</taxon>
        <taxon>Hucho</taxon>
    </lineage>
</organism>
<reference evidence="16" key="3">
    <citation type="submission" date="2025-09" db="UniProtKB">
        <authorList>
            <consortium name="Ensembl"/>
        </authorList>
    </citation>
    <scope>IDENTIFICATION</scope>
</reference>
<dbReference type="AlphaFoldDB" id="A0A4W5L105"/>
<dbReference type="PROSITE" id="PS50112">
    <property type="entry name" value="PAS"/>
    <property type="match status" value="1"/>
</dbReference>
<dbReference type="CDD" id="cd00130">
    <property type="entry name" value="PAS"/>
    <property type="match status" value="1"/>
</dbReference>
<reference evidence="17" key="1">
    <citation type="submission" date="2018-06" db="EMBL/GenBank/DDBJ databases">
        <title>Genome assembly of Danube salmon.</title>
        <authorList>
            <person name="Macqueen D.J."/>
            <person name="Gundappa M.K."/>
        </authorList>
    </citation>
    <scope>NUCLEOTIDE SEQUENCE [LARGE SCALE GENOMIC DNA]</scope>
</reference>
<sequence>MNSNFVLGNAQVQSLYPIVYCSDGFCELTGFARGELMQKSCRCHFLYGSDTSESLTTQIQKALDERQEFKTECILYKKGGDQFWCLLDIVPIKNEKGEVVLFLVSHKDITETKKDQQDQGGHGQDSDTGERGREREVRMKGKWERGVGGRGREIH</sequence>
<dbReference type="Pfam" id="PF13426">
    <property type="entry name" value="PAS_9"/>
    <property type="match status" value="1"/>
</dbReference>
<keyword evidence="17" id="KW-1185">Reference proteome</keyword>
<evidence type="ECO:0000256" key="5">
    <source>
        <dbReference type="ARBA" id="ARBA00022826"/>
    </source>
</evidence>
<dbReference type="GeneTree" id="ENSGT00940000165242"/>
<dbReference type="GO" id="GO:0005249">
    <property type="term" value="F:voltage-gated potassium channel activity"/>
    <property type="evidence" value="ECO:0007669"/>
    <property type="project" value="TreeGrafter"/>
</dbReference>
<evidence type="ECO:0000256" key="11">
    <source>
        <dbReference type="ARBA" id="ARBA00023303"/>
    </source>
</evidence>
<protein>
    <recommendedName>
        <fullName evidence="18">PAC domain-containing protein</fullName>
    </recommendedName>
</protein>
<dbReference type="Ensembl" id="ENSHHUT00000017389.1">
    <property type="protein sequence ID" value="ENSHHUP00000016775.1"/>
    <property type="gene ID" value="ENSHHUG00000010477.1"/>
</dbReference>
<dbReference type="InterPro" id="IPR050818">
    <property type="entry name" value="KCNH_animal-type"/>
</dbReference>
<name>A0A4W5L105_9TELE</name>
<dbReference type="FunFam" id="3.30.450.20:FF:000001">
    <property type="entry name" value="Potassium voltage-gated channel subfamily H member 7"/>
    <property type="match status" value="1"/>
</dbReference>
<evidence type="ECO:0000256" key="7">
    <source>
        <dbReference type="ARBA" id="ARBA00022958"/>
    </source>
</evidence>
<evidence type="ECO:0000259" key="15">
    <source>
        <dbReference type="PROSITE" id="PS50113"/>
    </source>
</evidence>
<keyword evidence="2" id="KW-0813">Transport</keyword>
<evidence type="ECO:0000256" key="12">
    <source>
        <dbReference type="ARBA" id="ARBA00034430"/>
    </source>
</evidence>
<evidence type="ECO:0000256" key="6">
    <source>
        <dbReference type="ARBA" id="ARBA00022882"/>
    </source>
</evidence>
<feature type="compositionally biased region" description="Basic and acidic residues" evidence="13">
    <location>
        <begin position="124"/>
        <end position="155"/>
    </location>
</feature>
<dbReference type="InterPro" id="IPR000014">
    <property type="entry name" value="PAS"/>
</dbReference>
<dbReference type="PROSITE" id="PS50113">
    <property type="entry name" value="PAC"/>
    <property type="match status" value="1"/>
</dbReference>
<keyword evidence="6" id="KW-0851">Voltage-gated channel</keyword>
<reference evidence="16" key="2">
    <citation type="submission" date="2025-08" db="UniProtKB">
        <authorList>
            <consortium name="Ensembl"/>
        </authorList>
    </citation>
    <scope>IDENTIFICATION</scope>
</reference>
<comment type="subcellular location">
    <subcellularLocation>
        <location evidence="1">Membrane</location>
        <topology evidence="1">Multi-pass membrane protein</topology>
    </subcellularLocation>
</comment>